<dbReference type="PANTHER" id="PTHR30349">
    <property type="entry name" value="PHAGE INTEGRASE-RELATED"/>
    <property type="match status" value="1"/>
</dbReference>
<reference evidence="2 3" key="1">
    <citation type="submission" date="2021-07" db="EMBL/GenBank/DDBJ databases">
        <title>Whole Genome Sequence of Nocardia Iowensis.</title>
        <authorList>
            <person name="Lamm A."/>
            <person name="Collins-Fairclough A.M."/>
            <person name="Bunk B."/>
            <person name="Sproer C."/>
        </authorList>
    </citation>
    <scope>NUCLEOTIDE SEQUENCE [LARGE SCALE GENOMIC DNA]</scope>
    <source>
        <strain evidence="2 3">NRRL 5646</strain>
    </source>
</reference>
<accession>A0ABX8RSI8</accession>
<dbReference type="InterPro" id="IPR050090">
    <property type="entry name" value="Tyrosine_recombinase_XerCD"/>
</dbReference>
<dbReference type="PANTHER" id="PTHR30349:SF64">
    <property type="entry name" value="PROPHAGE INTEGRASE INTD-RELATED"/>
    <property type="match status" value="1"/>
</dbReference>
<keyword evidence="3" id="KW-1185">Reference proteome</keyword>
<protein>
    <submittedName>
        <fullName evidence="2">Tyrosine-type recombinase/integrase</fullName>
    </submittedName>
</protein>
<dbReference type="InterPro" id="IPR002104">
    <property type="entry name" value="Integrase_catalytic"/>
</dbReference>
<evidence type="ECO:0000259" key="1">
    <source>
        <dbReference type="PROSITE" id="PS51898"/>
    </source>
</evidence>
<dbReference type="Proteomes" id="UP000694257">
    <property type="component" value="Chromosome"/>
</dbReference>
<dbReference type="RefSeq" id="WP_218474017.1">
    <property type="nucleotide sequence ID" value="NZ_BAABJN010000005.1"/>
</dbReference>
<sequence length="340" mass="38140">MLIEETEKRVESGEIKEKTLGLYRQAIYQSDTEETWRTKPDAIRLETEMGNLSIAEAGDPGFLTDYLWDVFEDQPGVATLHYTVLSRLFKLLTRQKLFDVSPIKLIERPKKKPGQQRAVTTDERGCLYRMLVVHRRNPRAARWLMPFVLTLLGTGVRTSEGLALRWCDLDLTDECGIAYIGATIVKVAGKPPYRQPNRKRGKAYYIVLPNWLTAILREWKAVCQPPSTETLVFRARNGGRNSGIIAPTTADAALDRLRAGTALSWLQFGNLRDTVATEVMGRTGDSRRAGAQLGHAEGSSMVTRHYIDPNGYVHEAVDNAEVLEFLAPVELLSERVLLAA</sequence>
<feature type="domain" description="Tyr recombinase" evidence="1">
    <location>
        <begin position="115"/>
        <end position="324"/>
    </location>
</feature>
<name>A0ABX8RSI8_NOCIO</name>
<proteinExistence type="predicted"/>
<evidence type="ECO:0000313" key="2">
    <source>
        <dbReference type="EMBL" id="QXN92604.1"/>
    </source>
</evidence>
<evidence type="ECO:0000313" key="3">
    <source>
        <dbReference type="Proteomes" id="UP000694257"/>
    </source>
</evidence>
<dbReference type="EMBL" id="CP078145">
    <property type="protein sequence ID" value="QXN92604.1"/>
    <property type="molecule type" value="Genomic_DNA"/>
</dbReference>
<organism evidence="2 3">
    <name type="scientific">Nocardia iowensis</name>
    <dbReference type="NCBI Taxonomy" id="204891"/>
    <lineage>
        <taxon>Bacteria</taxon>
        <taxon>Bacillati</taxon>
        <taxon>Actinomycetota</taxon>
        <taxon>Actinomycetes</taxon>
        <taxon>Mycobacteriales</taxon>
        <taxon>Nocardiaceae</taxon>
        <taxon>Nocardia</taxon>
    </lineage>
</organism>
<dbReference type="PROSITE" id="PS51898">
    <property type="entry name" value="TYR_RECOMBINASE"/>
    <property type="match status" value="1"/>
</dbReference>
<gene>
    <name evidence="2" type="ORF">KV110_05540</name>
</gene>
<dbReference type="Pfam" id="PF00589">
    <property type="entry name" value="Phage_integrase"/>
    <property type="match status" value="1"/>
</dbReference>